<sequence length="173" mass="19877">MKCKILFGVLALWIMGGVGFNHGPGFHFHLGCEFTAAAASNLDDLSPNEYKEKEFKDNKEYLHNESLLESRKEIPEEQKQLDFIPNNYDPNEKIKEELFVNDFEERKTIAYESMKLGLFSDESEVAKVQANQTSPQNKRGNKNLQFVYIGLLMACILISLIWLVPKMVQGDKR</sequence>
<protein>
    <submittedName>
        <fullName evidence="8">Type VII secretion protein EssA</fullName>
    </submittedName>
</protein>
<dbReference type="RefSeq" id="WP_124764740.1">
    <property type="nucleotide sequence ID" value="NZ_JAFBDY010000008.1"/>
</dbReference>
<name>A0A3N9URE0_9BACI</name>
<evidence type="ECO:0000256" key="7">
    <source>
        <dbReference type="SAM" id="Phobius"/>
    </source>
</evidence>
<keyword evidence="9" id="KW-1185">Reference proteome</keyword>
<organism evidence="8 9">
    <name type="scientific">Lysinibacillus composti</name>
    <dbReference type="NCBI Taxonomy" id="720633"/>
    <lineage>
        <taxon>Bacteria</taxon>
        <taxon>Bacillati</taxon>
        <taxon>Bacillota</taxon>
        <taxon>Bacilli</taxon>
        <taxon>Bacillales</taxon>
        <taxon>Bacillaceae</taxon>
        <taxon>Lysinibacillus</taxon>
    </lineage>
</organism>
<comment type="similarity">
    <text evidence="2">Belongs to the EssA family.</text>
</comment>
<keyword evidence="5 7" id="KW-1133">Transmembrane helix</keyword>
<evidence type="ECO:0000256" key="2">
    <source>
        <dbReference type="ARBA" id="ARBA00008570"/>
    </source>
</evidence>
<feature type="transmembrane region" description="Helical" evidence="7">
    <location>
        <begin position="146"/>
        <end position="164"/>
    </location>
</feature>
<dbReference type="InterPro" id="IPR034026">
    <property type="entry name" value="EssA"/>
</dbReference>
<proteinExistence type="inferred from homology"/>
<evidence type="ECO:0000256" key="3">
    <source>
        <dbReference type="ARBA" id="ARBA00022475"/>
    </source>
</evidence>
<keyword evidence="6 7" id="KW-0472">Membrane</keyword>
<dbReference type="Pfam" id="PF10661">
    <property type="entry name" value="EssA"/>
    <property type="match status" value="1"/>
</dbReference>
<evidence type="ECO:0000313" key="8">
    <source>
        <dbReference type="EMBL" id="RQW74466.1"/>
    </source>
</evidence>
<dbReference type="InterPro" id="IPR018920">
    <property type="entry name" value="EssA/YueC"/>
</dbReference>
<evidence type="ECO:0000256" key="4">
    <source>
        <dbReference type="ARBA" id="ARBA00022692"/>
    </source>
</evidence>
<keyword evidence="4 7" id="KW-0812">Transmembrane</keyword>
<dbReference type="OrthoDB" id="2437241at2"/>
<comment type="subcellular location">
    <subcellularLocation>
        <location evidence="1">Cell membrane</location>
        <topology evidence="1">Single-pass membrane protein</topology>
    </subcellularLocation>
</comment>
<comment type="caution">
    <text evidence="8">The sequence shown here is derived from an EMBL/GenBank/DDBJ whole genome shotgun (WGS) entry which is preliminary data.</text>
</comment>
<evidence type="ECO:0000256" key="6">
    <source>
        <dbReference type="ARBA" id="ARBA00023136"/>
    </source>
</evidence>
<dbReference type="NCBIfam" id="TIGR03927">
    <property type="entry name" value="T7SS_EssA_Firm"/>
    <property type="match status" value="1"/>
</dbReference>
<gene>
    <name evidence="8" type="primary">essA</name>
    <name evidence="8" type="ORF">EBB45_11295</name>
</gene>
<dbReference type="GO" id="GO:0005886">
    <property type="term" value="C:plasma membrane"/>
    <property type="evidence" value="ECO:0007669"/>
    <property type="project" value="UniProtKB-SubCell"/>
</dbReference>
<reference evidence="8 9" key="1">
    <citation type="journal article" date="2013" name="J. Microbiol.">
        <title>Lysinibacillus chungkukjangi sp. nov., isolated from Chungkukjang, Korean fermented soybean food.</title>
        <authorList>
            <person name="Kim S.J."/>
            <person name="Jang Y.H."/>
            <person name="Hamada M."/>
            <person name="Ahn J.H."/>
            <person name="Weon H.Y."/>
            <person name="Suzuki K."/>
            <person name="Whang K.S."/>
            <person name="Kwon S.W."/>
        </authorList>
    </citation>
    <scope>NUCLEOTIDE SEQUENCE [LARGE SCALE GENOMIC DNA]</scope>
    <source>
        <strain evidence="8 9">MCCC 1A12701</strain>
    </source>
</reference>
<accession>A0A3N9URE0</accession>
<dbReference type="EMBL" id="RRCT01000009">
    <property type="protein sequence ID" value="RQW74466.1"/>
    <property type="molecule type" value="Genomic_DNA"/>
</dbReference>
<evidence type="ECO:0000313" key="9">
    <source>
        <dbReference type="Proteomes" id="UP000274033"/>
    </source>
</evidence>
<dbReference type="AlphaFoldDB" id="A0A3N9URE0"/>
<dbReference type="Proteomes" id="UP000274033">
    <property type="component" value="Unassembled WGS sequence"/>
</dbReference>
<evidence type="ECO:0000256" key="5">
    <source>
        <dbReference type="ARBA" id="ARBA00022989"/>
    </source>
</evidence>
<evidence type="ECO:0000256" key="1">
    <source>
        <dbReference type="ARBA" id="ARBA00004162"/>
    </source>
</evidence>
<keyword evidence="3" id="KW-1003">Cell membrane</keyword>